<reference evidence="2 3" key="1">
    <citation type="submission" date="2019-02" db="EMBL/GenBank/DDBJ databases">
        <authorList>
            <person name="Li Y."/>
        </authorList>
    </citation>
    <scope>NUCLEOTIDE SEQUENCE [LARGE SCALE GENOMIC DNA]</scope>
    <source>
        <strain evidence="2 3">30C10-4-7</strain>
    </source>
</reference>
<comment type="caution">
    <text evidence="2">The sequence shown here is derived from an EMBL/GenBank/DDBJ whole genome shotgun (WGS) entry which is preliminary data.</text>
</comment>
<dbReference type="GO" id="GO:0006865">
    <property type="term" value="P:amino acid transport"/>
    <property type="evidence" value="ECO:0007669"/>
    <property type="project" value="InterPro"/>
</dbReference>
<evidence type="ECO:0000313" key="2">
    <source>
        <dbReference type="EMBL" id="RZF57472.1"/>
    </source>
</evidence>
<accession>A0A4Q6XKZ9</accession>
<dbReference type="Proteomes" id="UP000292855">
    <property type="component" value="Unassembled WGS sequence"/>
</dbReference>
<dbReference type="OrthoDB" id="947273at2"/>
<proteinExistence type="predicted"/>
<feature type="chain" id="PRO_5020817997" evidence="1">
    <location>
        <begin position="25"/>
        <end position="422"/>
    </location>
</feature>
<dbReference type="NCBIfam" id="TIGR03407">
    <property type="entry name" value="urea_ABC_UrtA"/>
    <property type="match status" value="1"/>
</dbReference>
<dbReference type="Gene3D" id="3.40.50.2300">
    <property type="match status" value="2"/>
</dbReference>
<dbReference type="PRINTS" id="PR00337">
    <property type="entry name" value="LEUILEVALBP"/>
</dbReference>
<dbReference type="InterPro" id="IPR017777">
    <property type="entry name" value="ABC_urea-bd_UrtA"/>
</dbReference>
<dbReference type="InterPro" id="IPR000709">
    <property type="entry name" value="Leu_Ile_Val-bd"/>
</dbReference>
<gene>
    <name evidence="2" type="primary">urtA</name>
    <name evidence="2" type="ORF">EWE74_20855</name>
</gene>
<dbReference type="PROSITE" id="PS51257">
    <property type="entry name" value="PROKAR_LIPOPROTEIN"/>
    <property type="match status" value="1"/>
</dbReference>
<dbReference type="PANTHER" id="PTHR47628:SF1">
    <property type="entry name" value="ALIPHATIC AMIDASE EXPRESSION-REGULATING PROTEIN"/>
    <property type="match status" value="1"/>
</dbReference>
<sequence>MNVRLKSLLKPATLLIGTGVLLLAACNSGNSNKSATETSGENTVKVGILHSLSGTMAISEVSLRDAVEMAIDEINNDGGVLGKQIEPVVVDPASDWDLFAEKSKELLIDKKVSAVFGCWTSVSRKSVLPVFEQQNGLLFYPVQYEGEESSKNVVYSGAVPNQQLIPAAQYLMSPEGGSYKRFYLLGTDYVFPRIANKILKSYLLTNGVPPENIIEEYTPFHHQDYQTIVSKIKKFALGGKACVLSTINGDSNIPFYKEFANQGLTAVTCPIMAFSVAEDELRSMDTEFLVGHLAAWNYFQSMDTPENKQFVENFKKFCDENKLPGGSSRVVDDPITWAYTNVYLWAKAVEKAGSFEVDKVREALLGLSFDSPAGTVTMDSKLNHLAKPALIGEIKPDGQFDIIWQSEGLIEPQPFFDFGGAK</sequence>
<keyword evidence="1" id="KW-0732">Signal</keyword>
<organism evidence="2 3">
    <name type="scientific">Sphingobacterium corticibacterium</name>
    <dbReference type="NCBI Taxonomy" id="2484746"/>
    <lineage>
        <taxon>Bacteria</taxon>
        <taxon>Pseudomonadati</taxon>
        <taxon>Bacteroidota</taxon>
        <taxon>Sphingobacteriia</taxon>
        <taxon>Sphingobacteriales</taxon>
        <taxon>Sphingobacteriaceae</taxon>
        <taxon>Sphingobacterium</taxon>
    </lineage>
</organism>
<dbReference type="EMBL" id="SGIT01000007">
    <property type="protein sequence ID" value="RZF57472.1"/>
    <property type="molecule type" value="Genomic_DNA"/>
</dbReference>
<dbReference type="Pfam" id="PF13433">
    <property type="entry name" value="Peripla_BP_5"/>
    <property type="match status" value="1"/>
</dbReference>
<evidence type="ECO:0000313" key="3">
    <source>
        <dbReference type="Proteomes" id="UP000292855"/>
    </source>
</evidence>
<protein>
    <submittedName>
        <fullName evidence="2">Urea ABC transporter substrate-binding protein</fullName>
    </submittedName>
</protein>
<keyword evidence="3" id="KW-1185">Reference proteome</keyword>
<dbReference type="RefSeq" id="WP_130143596.1">
    <property type="nucleotide sequence ID" value="NZ_SGIT01000007.1"/>
</dbReference>
<dbReference type="AlphaFoldDB" id="A0A4Q6XKZ9"/>
<dbReference type="InterPro" id="IPR028082">
    <property type="entry name" value="Peripla_BP_I"/>
</dbReference>
<dbReference type="CDD" id="cd06355">
    <property type="entry name" value="PBP1_FmdD-like"/>
    <property type="match status" value="1"/>
</dbReference>
<dbReference type="SUPFAM" id="SSF53822">
    <property type="entry name" value="Periplasmic binding protein-like I"/>
    <property type="match status" value="1"/>
</dbReference>
<dbReference type="PANTHER" id="PTHR47628">
    <property type="match status" value="1"/>
</dbReference>
<evidence type="ECO:0000256" key="1">
    <source>
        <dbReference type="SAM" id="SignalP"/>
    </source>
</evidence>
<name>A0A4Q6XKZ9_9SPHI</name>
<feature type="signal peptide" evidence="1">
    <location>
        <begin position="1"/>
        <end position="24"/>
    </location>
</feature>